<evidence type="ECO:0000256" key="1">
    <source>
        <dbReference type="ARBA" id="ARBA00009437"/>
    </source>
</evidence>
<dbReference type="SUPFAM" id="SSF46785">
    <property type="entry name" value="Winged helix' DNA-binding domain"/>
    <property type="match status" value="1"/>
</dbReference>
<evidence type="ECO:0000313" key="7">
    <source>
        <dbReference type="EMBL" id="WLQ67362.1"/>
    </source>
</evidence>
<dbReference type="Pfam" id="PF00126">
    <property type="entry name" value="HTH_1"/>
    <property type="match status" value="1"/>
</dbReference>
<evidence type="ECO:0000256" key="4">
    <source>
        <dbReference type="ARBA" id="ARBA00023163"/>
    </source>
</evidence>
<sequence>MDTEGLRSFVRAAELGQVRRAADELGVTQQAVSKRIAALERELDVRLLARTARGVEPTPDGRAFLPHARSAVAAVDRAVTAVRPGSRAPRIDVLGLRSAQAVVLHEYWRSRPGTGLDVVTLRVDDPRVAAAAVGAGEVDASFRTVTDPGTLPPGVRMIHAFDSPLELLVGPAHPLARARELTPAQLRKHRIWVPGIAPRSEWADFYDQLATAFDLRIDAAGPHFGDEVLLETLAESPDVATLVGARDRYVWPAAHDLRRIPVVDPVLAYPLSLLLPEGDPHPALGGVVAHLGGLPKPSGRVWRPSWAPGPGDTGVAHPRGAGHR</sequence>
<keyword evidence="8" id="KW-1185">Reference proteome</keyword>
<proteinExistence type="inferred from homology"/>
<protein>
    <submittedName>
        <fullName evidence="7">LysR family transcriptional regulator</fullName>
    </submittedName>
</protein>
<dbReference type="PRINTS" id="PR00039">
    <property type="entry name" value="HTHLYSR"/>
</dbReference>
<dbReference type="InterPro" id="IPR005119">
    <property type="entry name" value="LysR_subst-bd"/>
</dbReference>
<evidence type="ECO:0000256" key="2">
    <source>
        <dbReference type="ARBA" id="ARBA00023015"/>
    </source>
</evidence>
<gene>
    <name evidence="7" type="ORF">P8A20_28970</name>
</gene>
<organism evidence="7 8">
    <name type="scientific">Streptomyces glycanivorans</name>
    <dbReference type="NCBI Taxonomy" id="3033808"/>
    <lineage>
        <taxon>Bacteria</taxon>
        <taxon>Bacillati</taxon>
        <taxon>Actinomycetota</taxon>
        <taxon>Actinomycetes</taxon>
        <taxon>Kitasatosporales</taxon>
        <taxon>Streptomycetaceae</taxon>
        <taxon>Streptomyces</taxon>
    </lineage>
</organism>
<dbReference type="EMBL" id="CP120983">
    <property type="protein sequence ID" value="WLQ67362.1"/>
    <property type="molecule type" value="Genomic_DNA"/>
</dbReference>
<dbReference type="InterPro" id="IPR000847">
    <property type="entry name" value="LysR_HTH_N"/>
</dbReference>
<dbReference type="Pfam" id="PF03466">
    <property type="entry name" value="LysR_substrate"/>
    <property type="match status" value="1"/>
</dbReference>
<dbReference type="RefSeq" id="WP_147962094.1">
    <property type="nucleotide sequence ID" value="NZ_CP120983.1"/>
</dbReference>
<dbReference type="Gene3D" id="3.40.190.10">
    <property type="entry name" value="Periplasmic binding protein-like II"/>
    <property type="match status" value="2"/>
</dbReference>
<reference evidence="7 8" key="1">
    <citation type="submission" date="2023-03" db="EMBL/GenBank/DDBJ databases">
        <title>Isolation and description of six Streptomyces strains from soil environments, able to metabolize different microbial glucans.</title>
        <authorList>
            <person name="Widen T."/>
            <person name="Larsbrink J."/>
        </authorList>
    </citation>
    <scope>NUCLEOTIDE SEQUENCE [LARGE SCALE GENOMIC DNA]</scope>
    <source>
        <strain evidence="7 8">Alt3</strain>
    </source>
</reference>
<dbReference type="PANTHER" id="PTHR30346">
    <property type="entry name" value="TRANSCRIPTIONAL DUAL REGULATOR HCAR-RELATED"/>
    <property type="match status" value="1"/>
</dbReference>
<name>A0ABY9JMX7_9ACTN</name>
<dbReference type="Gene3D" id="1.10.10.10">
    <property type="entry name" value="Winged helix-like DNA-binding domain superfamily/Winged helix DNA-binding domain"/>
    <property type="match status" value="1"/>
</dbReference>
<dbReference type="PANTHER" id="PTHR30346:SF0">
    <property type="entry name" value="HCA OPERON TRANSCRIPTIONAL ACTIVATOR HCAR"/>
    <property type="match status" value="1"/>
</dbReference>
<feature type="region of interest" description="Disordered" evidence="5">
    <location>
        <begin position="301"/>
        <end position="324"/>
    </location>
</feature>
<dbReference type="InterPro" id="IPR036390">
    <property type="entry name" value="WH_DNA-bd_sf"/>
</dbReference>
<dbReference type="InterPro" id="IPR036388">
    <property type="entry name" value="WH-like_DNA-bd_sf"/>
</dbReference>
<comment type="similarity">
    <text evidence="1">Belongs to the LysR transcriptional regulatory family.</text>
</comment>
<keyword evidence="2" id="KW-0805">Transcription regulation</keyword>
<dbReference type="PROSITE" id="PS50931">
    <property type="entry name" value="HTH_LYSR"/>
    <property type="match status" value="1"/>
</dbReference>
<keyword evidence="3" id="KW-0238">DNA-binding</keyword>
<evidence type="ECO:0000313" key="8">
    <source>
        <dbReference type="Proteomes" id="UP001224433"/>
    </source>
</evidence>
<keyword evidence="4" id="KW-0804">Transcription</keyword>
<dbReference type="SUPFAM" id="SSF53850">
    <property type="entry name" value="Periplasmic binding protein-like II"/>
    <property type="match status" value="1"/>
</dbReference>
<dbReference type="Proteomes" id="UP001224433">
    <property type="component" value="Chromosome"/>
</dbReference>
<accession>A0ABY9JMX7</accession>
<feature type="domain" description="HTH lysR-type" evidence="6">
    <location>
        <begin position="1"/>
        <end position="58"/>
    </location>
</feature>
<evidence type="ECO:0000259" key="6">
    <source>
        <dbReference type="PROSITE" id="PS50931"/>
    </source>
</evidence>
<evidence type="ECO:0000256" key="3">
    <source>
        <dbReference type="ARBA" id="ARBA00023125"/>
    </source>
</evidence>
<evidence type="ECO:0000256" key="5">
    <source>
        <dbReference type="SAM" id="MobiDB-lite"/>
    </source>
</evidence>